<keyword evidence="6" id="KW-0175">Coiled coil</keyword>
<evidence type="ECO:0000313" key="10">
    <source>
        <dbReference type="EMBL" id="MFH4982571.1"/>
    </source>
</evidence>
<dbReference type="InterPro" id="IPR004827">
    <property type="entry name" value="bZIP"/>
</dbReference>
<keyword evidence="8" id="KW-0472">Membrane</keyword>
<keyword evidence="2" id="KW-0805">Transcription regulation</keyword>
<keyword evidence="3" id="KW-0238">DNA-binding</keyword>
<keyword evidence="5" id="KW-0539">Nucleus</keyword>
<dbReference type="InterPro" id="IPR001630">
    <property type="entry name" value="Leuzip_CREB"/>
</dbReference>
<dbReference type="Pfam" id="PF00170">
    <property type="entry name" value="bZIP_1"/>
    <property type="match status" value="1"/>
</dbReference>
<protein>
    <recommendedName>
        <fullName evidence="9">BZIP domain-containing protein</fullName>
    </recommendedName>
</protein>
<dbReference type="InterPro" id="IPR046347">
    <property type="entry name" value="bZIP_sf"/>
</dbReference>
<name>A0ABD6EYN6_9BILA</name>
<dbReference type="SMART" id="SM00338">
    <property type="entry name" value="BRLZ"/>
    <property type="match status" value="1"/>
</dbReference>
<evidence type="ECO:0000256" key="1">
    <source>
        <dbReference type="ARBA" id="ARBA00004123"/>
    </source>
</evidence>
<dbReference type="CDD" id="cd14690">
    <property type="entry name" value="bZIP_CREB1"/>
    <property type="match status" value="1"/>
</dbReference>
<dbReference type="SUPFAM" id="SSF57959">
    <property type="entry name" value="Leucine zipper domain"/>
    <property type="match status" value="1"/>
</dbReference>
<evidence type="ECO:0000256" key="3">
    <source>
        <dbReference type="ARBA" id="ARBA00023125"/>
    </source>
</evidence>
<dbReference type="PRINTS" id="PR00041">
    <property type="entry name" value="LEUZIPPRCREB"/>
</dbReference>
<feature type="coiled-coil region" evidence="6">
    <location>
        <begin position="196"/>
        <end position="230"/>
    </location>
</feature>
<keyword evidence="4" id="KW-0804">Transcription</keyword>
<evidence type="ECO:0000313" key="11">
    <source>
        <dbReference type="Proteomes" id="UP001608902"/>
    </source>
</evidence>
<dbReference type="GO" id="GO:0005634">
    <property type="term" value="C:nucleus"/>
    <property type="evidence" value="ECO:0007669"/>
    <property type="project" value="UniProtKB-SubCell"/>
</dbReference>
<keyword evidence="8" id="KW-0812">Transmembrane</keyword>
<keyword evidence="8" id="KW-1133">Transmembrane helix</keyword>
<dbReference type="FunFam" id="1.20.5.170:FF:000003">
    <property type="entry name" value="cAMP-responsive element modulator isoform X2"/>
    <property type="match status" value="1"/>
</dbReference>
<dbReference type="PROSITE" id="PS50217">
    <property type="entry name" value="BZIP"/>
    <property type="match status" value="1"/>
</dbReference>
<dbReference type="Proteomes" id="UP001608902">
    <property type="component" value="Unassembled WGS sequence"/>
</dbReference>
<dbReference type="GO" id="GO:0003677">
    <property type="term" value="F:DNA binding"/>
    <property type="evidence" value="ECO:0007669"/>
    <property type="project" value="UniProtKB-KW"/>
</dbReference>
<dbReference type="PANTHER" id="PTHR45879">
    <property type="entry name" value="CYCLIC AMP RESPONSE ELEMENT-BINDING PROTEIN B"/>
    <property type="match status" value="1"/>
</dbReference>
<comment type="caution">
    <text evidence="10">The sequence shown here is derived from an EMBL/GenBank/DDBJ whole genome shotgun (WGS) entry which is preliminary data.</text>
</comment>
<keyword evidence="11" id="KW-1185">Reference proteome</keyword>
<proteinExistence type="predicted"/>
<comment type="subcellular location">
    <subcellularLocation>
        <location evidence="1">Nucleus</location>
    </subcellularLocation>
</comment>
<dbReference type="AlphaFoldDB" id="A0ABD6EYN6"/>
<feature type="region of interest" description="Disordered" evidence="7">
    <location>
        <begin position="160"/>
        <end position="179"/>
    </location>
</feature>
<dbReference type="Gene3D" id="1.20.5.170">
    <property type="match status" value="1"/>
</dbReference>
<evidence type="ECO:0000259" key="9">
    <source>
        <dbReference type="PROSITE" id="PS50217"/>
    </source>
</evidence>
<dbReference type="EMBL" id="JBGFUD010009607">
    <property type="protein sequence ID" value="MFH4982571.1"/>
    <property type="molecule type" value="Genomic_DNA"/>
</dbReference>
<dbReference type="PROSITE" id="PS00036">
    <property type="entry name" value="BZIP_BASIC"/>
    <property type="match status" value="1"/>
</dbReference>
<sequence length="239" mass="26289">MTDFGCDICDVRSKCAFVLKHLLFLLVIAVSWFYLSAMSTLQSSNGDLNLSLNTLTQMRRVGAPSEIMGQYSPATVASPTAPSPVTSRDGGATSKLELCQLNDQNSAQIGRSVMSDSVSDVLGIKPISAESSQQFASATHGMSPEWQSNMLSGYNTSPSPLGMVGGSRPNVGENDDSTRKRQVRLLKNREAAKECRRKKKEYVKCLENRVSVLENQNKALIEELKTLKELYCRKEKTEL</sequence>
<evidence type="ECO:0000256" key="6">
    <source>
        <dbReference type="SAM" id="Coils"/>
    </source>
</evidence>
<dbReference type="PANTHER" id="PTHR45879:SF3">
    <property type="entry name" value="CYCLIC AMP RESPONSE ELEMENT-BINDING PROTEIN B"/>
    <property type="match status" value="1"/>
</dbReference>
<organism evidence="10 11">
    <name type="scientific">Gnathostoma spinigerum</name>
    <dbReference type="NCBI Taxonomy" id="75299"/>
    <lineage>
        <taxon>Eukaryota</taxon>
        <taxon>Metazoa</taxon>
        <taxon>Ecdysozoa</taxon>
        <taxon>Nematoda</taxon>
        <taxon>Chromadorea</taxon>
        <taxon>Rhabditida</taxon>
        <taxon>Spirurina</taxon>
        <taxon>Gnathostomatomorpha</taxon>
        <taxon>Gnathostomatoidea</taxon>
        <taxon>Gnathostomatidae</taxon>
        <taxon>Gnathostoma</taxon>
    </lineage>
</organism>
<evidence type="ECO:0000256" key="2">
    <source>
        <dbReference type="ARBA" id="ARBA00023015"/>
    </source>
</evidence>
<evidence type="ECO:0000256" key="5">
    <source>
        <dbReference type="ARBA" id="ARBA00023242"/>
    </source>
</evidence>
<gene>
    <name evidence="10" type="ORF">AB6A40_009280</name>
</gene>
<evidence type="ECO:0000256" key="7">
    <source>
        <dbReference type="SAM" id="MobiDB-lite"/>
    </source>
</evidence>
<accession>A0ABD6EYN6</accession>
<reference evidence="10 11" key="1">
    <citation type="submission" date="2024-08" db="EMBL/GenBank/DDBJ databases">
        <title>Gnathostoma spinigerum genome.</title>
        <authorList>
            <person name="Gonzalez-Bertolin B."/>
            <person name="Monzon S."/>
            <person name="Zaballos A."/>
            <person name="Jimenez P."/>
            <person name="Dekumyoy P."/>
            <person name="Varona S."/>
            <person name="Cuesta I."/>
            <person name="Sumanam S."/>
            <person name="Adisakwattana P."/>
            <person name="Gasser R.B."/>
            <person name="Hernandez-Gonzalez A."/>
            <person name="Young N.D."/>
            <person name="Perteguer M.J."/>
        </authorList>
    </citation>
    <scope>NUCLEOTIDE SEQUENCE [LARGE SCALE GENOMIC DNA]</scope>
    <source>
        <strain evidence="10">AL3</strain>
        <tissue evidence="10">Liver</tissue>
    </source>
</reference>
<feature type="transmembrane region" description="Helical" evidence="8">
    <location>
        <begin position="22"/>
        <end position="41"/>
    </location>
</feature>
<evidence type="ECO:0000256" key="8">
    <source>
        <dbReference type="SAM" id="Phobius"/>
    </source>
</evidence>
<evidence type="ECO:0000256" key="4">
    <source>
        <dbReference type="ARBA" id="ARBA00023163"/>
    </source>
</evidence>
<feature type="domain" description="BZIP" evidence="9">
    <location>
        <begin position="178"/>
        <end position="229"/>
    </location>
</feature>